<dbReference type="InterPro" id="IPR001841">
    <property type="entry name" value="Znf_RING"/>
</dbReference>
<evidence type="ECO:0000259" key="9">
    <source>
        <dbReference type="PROSITE" id="PS51037"/>
    </source>
</evidence>
<evidence type="ECO:0000256" key="6">
    <source>
        <dbReference type="PROSITE-ProRule" id="PRU00376"/>
    </source>
</evidence>
<comment type="subcellular location">
    <subcellularLocation>
        <location evidence="6">Nucleus</location>
    </subcellularLocation>
</comment>
<dbReference type="Proteomes" id="UP000800093">
    <property type="component" value="Unassembled WGS sequence"/>
</dbReference>
<dbReference type="Gene3D" id="2.60.40.1970">
    <property type="entry name" value="YEATS domain"/>
    <property type="match status" value="1"/>
</dbReference>
<keyword evidence="4 6" id="KW-0539">Nucleus</keyword>
<evidence type="ECO:0000256" key="4">
    <source>
        <dbReference type="ARBA" id="ARBA00023242"/>
    </source>
</evidence>
<dbReference type="SUPFAM" id="SSF57850">
    <property type="entry name" value="RING/U-box"/>
    <property type="match status" value="1"/>
</dbReference>
<accession>A0A9P4JYU3</accession>
<dbReference type="OrthoDB" id="1630758at2759"/>
<dbReference type="Pfam" id="PF03366">
    <property type="entry name" value="YEATS"/>
    <property type="match status" value="1"/>
</dbReference>
<reference evidence="11" key="1">
    <citation type="journal article" date="2020" name="Stud. Mycol.">
        <title>101 Dothideomycetes genomes: A test case for predicting lifestyles and emergence of pathogens.</title>
        <authorList>
            <person name="Haridas S."/>
            <person name="Albert R."/>
            <person name="Binder M."/>
            <person name="Bloem J."/>
            <person name="LaButti K."/>
            <person name="Salamov A."/>
            <person name="Andreopoulos B."/>
            <person name="Baker S."/>
            <person name="Barry K."/>
            <person name="Bills G."/>
            <person name="Bluhm B."/>
            <person name="Cannon C."/>
            <person name="Castanera R."/>
            <person name="Culley D."/>
            <person name="Daum C."/>
            <person name="Ezra D."/>
            <person name="Gonzalez J."/>
            <person name="Henrissat B."/>
            <person name="Kuo A."/>
            <person name="Liang C."/>
            <person name="Lipzen A."/>
            <person name="Lutzoni F."/>
            <person name="Magnuson J."/>
            <person name="Mondo S."/>
            <person name="Nolan M."/>
            <person name="Ohm R."/>
            <person name="Pangilinan J."/>
            <person name="Park H.-J."/>
            <person name="Ramirez L."/>
            <person name="Alfaro M."/>
            <person name="Sun H."/>
            <person name="Tritt A."/>
            <person name="Yoshinaga Y."/>
            <person name="Zwiers L.-H."/>
            <person name="Turgeon B."/>
            <person name="Goodwin S."/>
            <person name="Spatafora J."/>
            <person name="Crous P."/>
            <person name="Grigoriev I."/>
        </authorList>
    </citation>
    <scope>NUCLEOTIDE SEQUENCE [LARGE SCALE GENOMIC DNA]</scope>
    <source>
        <strain evidence="11">CBS 304.66</strain>
    </source>
</reference>
<dbReference type="InterPro" id="IPR017907">
    <property type="entry name" value="Znf_RING_CS"/>
</dbReference>
<dbReference type="Gene3D" id="3.30.40.10">
    <property type="entry name" value="Zinc/RING finger domain, C3HC4 (zinc finger)"/>
    <property type="match status" value="1"/>
</dbReference>
<evidence type="ECO:0008006" key="12">
    <source>
        <dbReference type="Google" id="ProtNLM"/>
    </source>
</evidence>
<keyword evidence="11" id="KW-1185">Reference proteome</keyword>
<evidence type="ECO:0000256" key="2">
    <source>
        <dbReference type="ARBA" id="ARBA00022771"/>
    </source>
</evidence>
<name>A0A9P4JYU3_9PLEO</name>
<keyword evidence="1" id="KW-0479">Metal-binding</keyword>
<dbReference type="SMART" id="SM00184">
    <property type="entry name" value="RING"/>
    <property type="match status" value="1"/>
</dbReference>
<gene>
    <name evidence="10" type="ORF">CC78DRAFT_537984</name>
</gene>
<keyword evidence="2 5" id="KW-0863">Zinc-finger</keyword>
<keyword evidence="3" id="KW-0862">Zinc</keyword>
<dbReference type="GO" id="GO:0008270">
    <property type="term" value="F:zinc ion binding"/>
    <property type="evidence" value="ECO:0007669"/>
    <property type="project" value="UniProtKB-KW"/>
</dbReference>
<feature type="region of interest" description="Disordered" evidence="7">
    <location>
        <begin position="251"/>
        <end position="276"/>
    </location>
</feature>
<evidence type="ECO:0000256" key="7">
    <source>
        <dbReference type="SAM" id="MobiDB-lite"/>
    </source>
</evidence>
<evidence type="ECO:0000313" key="10">
    <source>
        <dbReference type="EMBL" id="KAF2258212.1"/>
    </source>
</evidence>
<dbReference type="AlphaFoldDB" id="A0A9P4JYU3"/>
<dbReference type="PROSITE" id="PS51037">
    <property type="entry name" value="YEATS"/>
    <property type="match status" value="1"/>
</dbReference>
<dbReference type="Pfam" id="PF13923">
    <property type="entry name" value="zf-C3HC4_2"/>
    <property type="match status" value="1"/>
</dbReference>
<dbReference type="InterPro" id="IPR038704">
    <property type="entry name" value="YEAST_sf"/>
</dbReference>
<evidence type="ECO:0000256" key="1">
    <source>
        <dbReference type="ARBA" id="ARBA00022723"/>
    </source>
</evidence>
<proteinExistence type="predicted"/>
<dbReference type="EMBL" id="ML986776">
    <property type="protein sequence ID" value="KAF2258212.1"/>
    <property type="molecule type" value="Genomic_DNA"/>
</dbReference>
<evidence type="ECO:0000313" key="11">
    <source>
        <dbReference type="Proteomes" id="UP000800093"/>
    </source>
</evidence>
<evidence type="ECO:0000256" key="5">
    <source>
        <dbReference type="PROSITE-ProRule" id="PRU00175"/>
    </source>
</evidence>
<dbReference type="InterPro" id="IPR055129">
    <property type="entry name" value="YEATS_dom"/>
</dbReference>
<dbReference type="InterPro" id="IPR013083">
    <property type="entry name" value="Znf_RING/FYVE/PHD"/>
</dbReference>
<dbReference type="PROSITE" id="PS00518">
    <property type="entry name" value="ZF_RING_1"/>
    <property type="match status" value="1"/>
</dbReference>
<dbReference type="GO" id="GO:0061630">
    <property type="term" value="F:ubiquitin protein ligase activity"/>
    <property type="evidence" value="ECO:0007669"/>
    <property type="project" value="TreeGrafter"/>
</dbReference>
<evidence type="ECO:0000259" key="8">
    <source>
        <dbReference type="PROSITE" id="PS50089"/>
    </source>
</evidence>
<dbReference type="PROSITE" id="PS50089">
    <property type="entry name" value="ZF_RING_2"/>
    <property type="match status" value="1"/>
</dbReference>
<dbReference type="PANTHER" id="PTHR15898:SF13">
    <property type="entry name" value="BIFUNCTIONAL APOPTOSIS REGULATOR"/>
    <property type="match status" value="1"/>
</dbReference>
<dbReference type="GO" id="GO:0043161">
    <property type="term" value="P:proteasome-mediated ubiquitin-dependent protein catabolic process"/>
    <property type="evidence" value="ECO:0007669"/>
    <property type="project" value="TreeGrafter"/>
</dbReference>
<feature type="domain" description="RING-type" evidence="8">
    <location>
        <begin position="17"/>
        <end position="86"/>
    </location>
</feature>
<sequence length="276" mass="31485">MAEASPPPEAVAHDDLCPVCHLLLYDPVRTQCNHLLCGSCMAQWADASSTVEIMPSSLNLDHSQFDPNYDPANELMSLEANCPMCRSRTTASLDDGLKRILEARYPATYAERRAEEEAVRVGDSGVEGMVILIGNKHRLVSGVEEGNKHDWTFFVRLSRPEIVEEVRVHLHPTFRPPRVVLHRPPFEVRRLGWGFFNIEADIILKEPYSWVTDGDKRTRRPSLTLDWLLRIEGRGKQGRVRTKVRKIEAEQMDIDEHVDEGRASPVSWPHMEDEDL</sequence>
<organism evidence="10 11">
    <name type="scientific">Lojkania enalia</name>
    <dbReference type="NCBI Taxonomy" id="147567"/>
    <lineage>
        <taxon>Eukaryota</taxon>
        <taxon>Fungi</taxon>
        <taxon>Dikarya</taxon>
        <taxon>Ascomycota</taxon>
        <taxon>Pezizomycotina</taxon>
        <taxon>Dothideomycetes</taxon>
        <taxon>Pleosporomycetidae</taxon>
        <taxon>Pleosporales</taxon>
        <taxon>Pleosporales incertae sedis</taxon>
        <taxon>Lojkania</taxon>
    </lineage>
</organism>
<feature type="domain" description="YEATS" evidence="9">
    <location>
        <begin position="115"/>
        <end position="276"/>
    </location>
</feature>
<dbReference type="PANTHER" id="PTHR15898">
    <property type="entry name" value="BIFUNCTIONAL APOPTOSIS REGULATOR"/>
    <property type="match status" value="1"/>
</dbReference>
<evidence type="ECO:0000256" key="3">
    <source>
        <dbReference type="ARBA" id="ARBA00022833"/>
    </source>
</evidence>
<dbReference type="GO" id="GO:0005634">
    <property type="term" value="C:nucleus"/>
    <property type="evidence" value="ECO:0007669"/>
    <property type="project" value="UniProtKB-SubCell"/>
</dbReference>
<protein>
    <recommendedName>
        <fullName evidence="12">RING-type domain-containing protein</fullName>
    </recommendedName>
</protein>
<comment type="caution">
    <text evidence="10">The sequence shown here is derived from an EMBL/GenBank/DDBJ whole genome shotgun (WGS) entry which is preliminary data.</text>
</comment>